<reference evidence="1 2" key="1">
    <citation type="submission" date="2022-12" db="EMBL/GenBank/DDBJ databases">
        <title>Chromosome-level genome assembly of true bugs.</title>
        <authorList>
            <person name="Ma L."/>
            <person name="Li H."/>
        </authorList>
    </citation>
    <scope>NUCLEOTIDE SEQUENCE [LARGE SCALE GENOMIC DNA]</scope>
    <source>
        <strain evidence="1">Lab_2022b</strain>
    </source>
</reference>
<dbReference type="EMBL" id="JAPXFL010000012">
    <property type="protein sequence ID" value="KAK9499172.1"/>
    <property type="molecule type" value="Genomic_DNA"/>
</dbReference>
<comment type="caution">
    <text evidence="1">The sequence shown here is derived from an EMBL/GenBank/DDBJ whole genome shotgun (WGS) entry which is preliminary data.</text>
</comment>
<organism evidence="1 2">
    <name type="scientific">Rhynocoris fuscipes</name>
    <dbReference type="NCBI Taxonomy" id="488301"/>
    <lineage>
        <taxon>Eukaryota</taxon>
        <taxon>Metazoa</taxon>
        <taxon>Ecdysozoa</taxon>
        <taxon>Arthropoda</taxon>
        <taxon>Hexapoda</taxon>
        <taxon>Insecta</taxon>
        <taxon>Pterygota</taxon>
        <taxon>Neoptera</taxon>
        <taxon>Paraneoptera</taxon>
        <taxon>Hemiptera</taxon>
        <taxon>Heteroptera</taxon>
        <taxon>Panheteroptera</taxon>
        <taxon>Cimicomorpha</taxon>
        <taxon>Reduviidae</taxon>
        <taxon>Harpactorinae</taxon>
        <taxon>Harpactorini</taxon>
        <taxon>Rhynocoris</taxon>
    </lineage>
</organism>
<accession>A0AAW1CL57</accession>
<protein>
    <submittedName>
        <fullName evidence="1">Uncharacterized protein</fullName>
    </submittedName>
</protein>
<dbReference type="Proteomes" id="UP001461498">
    <property type="component" value="Unassembled WGS sequence"/>
</dbReference>
<sequence length="52" mass="6394">MTRSKYTEERNKAFDVFYKHLKVPFCYEEIIFSTNMEVLKALVEFFRAYECK</sequence>
<evidence type="ECO:0000313" key="1">
    <source>
        <dbReference type="EMBL" id="KAK9499172.1"/>
    </source>
</evidence>
<gene>
    <name evidence="1" type="ORF">O3M35_003672</name>
</gene>
<name>A0AAW1CL57_9HEMI</name>
<evidence type="ECO:0000313" key="2">
    <source>
        <dbReference type="Proteomes" id="UP001461498"/>
    </source>
</evidence>
<keyword evidence="2" id="KW-1185">Reference proteome</keyword>
<dbReference type="AlphaFoldDB" id="A0AAW1CL57"/>
<proteinExistence type="predicted"/>